<dbReference type="PROSITE" id="PS50878">
    <property type="entry name" value="RT_POL"/>
    <property type="match status" value="1"/>
</dbReference>
<dbReference type="InterPro" id="IPR043128">
    <property type="entry name" value="Rev_trsase/Diguanyl_cyclase"/>
</dbReference>
<dbReference type="Gene3D" id="3.10.10.10">
    <property type="entry name" value="HIV Type 1 Reverse Transcriptase, subunit A, domain 1"/>
    <property type="match status" value="1"/>
</dbReference>
<reference evidence="2" key="2">
    <citation type="submission" date="2020-06" db="EMBL/GenBank/DDBJ databases">
        <authorList>
            <person name="Sheffer M."/>
        </authorList>
    </citation>
    <scope>NUCLEOTIDE SEQUENCE</scope>
</reference>
<reference evidence="2" key="1">
    <citation type="journal article" date="2020" name="bioRxiv">
        <title>Chromosome-level reference genome of the European wasp spider Argiope bruennichi: a resource for studies on range expansion and evolutionary adaptation.</title>
        <authorList>
            <person name="Sheffer M.M."/>
            <person name="Hoppe A."/>
            <person name="Krehenwinkel H."/>
            <person name="Uhl G."/>
            <person name="Kuss A.W."/>
            <person name="Jensen L."/>
            <person name="Jensen C."/>
            <person name="Gillespie R.G."/>
            <person name="Hoff K.J."/>
            <person name="Prost S."/>
        </authorList>
    </citation>
    <scope>NUCLEOTIDE SEQUENCE</scope>
</reference>
<dbReference type="Proteomes" id="UP000807504">
    <property type="component" value="Unassembled WGS sequence"/>
</dbReference>
<dbReference type="CDD" id="cd01647">
    <property type="entry name" value="RT_LTR"/>
    <property type="match status" value="1"/>
</dbReference>
<dbReference type="InterPro" id="IPR000477">
    <property type="entry name" value="RT_dom"/>
</dbReference>
<dbReference type="Pfam" id="PF00078">
    <property type="entry name" value="RVT_1"/>
    <property type="match status" value="1"/>
</dbReference>
<dbReference type="PANTHER" id="PTHR24559">
    <property type="entry name" value="TRANSPOSON TY3-I GAG-POL POLYPROTEIN"/>
    <property type="match status" value="1"/>
</dbReference>
<gene>
    <name evidence="2" type="ORF">HNY73_003724</name>
</gene>
<proteinExistence type="predicted"/>
<dbReference type="InterPro" id="IPR043502">
    <property type="entry name" value="DNA/RNA_pol_sf"/>
</dbReference>
<evidence type="ECO:0000313" key="2">
    <source>
        <dbReference type="EMBL" id="KAF8792078.1"/>
    </source>
</evidence>
<feature type="domain" description="Reverse transcriptase" evidence="1">
    <location>
        <begin position="38"/>
        <end position="194"/>
    </location>
</feature>
<dbReference type="GO" id="GO:0071897">
    <property type="term" value="P:DNA biosynthetic process"/>
    <property type="evidence" value="ECO:0007669"/>
    <property type="project" value="UniProtKB-ARBA"/>
</dbReference>
<dbReference type="PANTHER" id="PTHR24559:SF444">
    <property type="entry name" value="REVERSE TRANSCRIPTASE DOMAIN-CONTAINING PROTEIN"/>
    <property type="match status" value="1"/>
</dbReference>
<dbReference type="InterPro" id="IPR053134">
    <property type="entry name" value="RNA-dir_DNA_polymerase"/>
</dbReference>
<evidence type="ECO:0000259" key="1">
    <source>
        <dbReference type="PROSITE" id="PS50878"/>
    </source>
</evidence>
<name>A0A8T0FPI6_ARGBR</name>
<dbReference type="SUPFAM" id="SSF56672">
    <property type="entry name" value="DNA/RNA polymerases"/>
    <property type="match status" value="1"/>
</dbReference>
<evidence type="ECO:0000313" key="3">
    <source>
        <dbReference type="Proteomes" id="UP000807504"/>
    </source>
</evidence>
<sequence>MSRISREISINDHPVVVSTPYRLSPKQKELLNKEIELLANDVIEECESPYAEPVVLVPKPNGTIILCVDYRKVNAVTEPDKFPLPVMDTLLHDARSTAFMSILDLKTGYHQIEVNPAERDKTGFVCPFGTFRYKRMPFGLRNAPATFQRLMDRFRNGFPAGNILVYLDDIFVLSETFGQHIQDLKLVSECLKYV</sequence>
<organism evidence="2 3">
    <name type="scientific">Argiope bruennichi</name>
    <name type="common">Wasp spider</name>
    <name type="synonym">Aranea bruennichi</name>
    <dbReference type="NCBI Taxonomy" id="94029"/>
    <lineage>
        <taxon>Eukaryota</taxon>
        <taxon>Metazoa</taxon>
        <taxon>Ecdysozoa</taxon>
        <taxon>Arthropoda</taxon>
        <taxon>Chelicerata</taxon>
        <taxon>Arachnida</taxon>
        <taxon>Araneae</taxon>
        <taxon>Araneomorphae</taxon>
        <taxon>Entelegynae</taxon>
        <taxon>Araneoidea</taxon>
        <taxon>Araneidae</taxon>
        <taxon>Argiope</taxon>
    </lineage>
</organism>
<dbReference type="AlphaFoldDB" id="A0A8T0FPI6"/>
<comment type="caution">
    <text evidence="2">The sequence shown here is derived from an EMBL/GenBank/DDBJ whole genome shotgun (WGS) entry which is preliminary data.</text>
</comment>
<keyword evidence="3" id="KW-1185">Reference proteome</keyword>
<dbReference type="EMBL" id="JABXBU010000003">
    <property type="protein sequence ID" value="KAF8792078.1"/>
    <property type="molecule type" value="Genomic_DNA"/>
</dbReference>
<protein>
    <submittedName>
        <fullName evidence="2">Transposon Ty3-I Gag-Pol polyprotein like</fullName>
    </submittedName>
</protein>
<accession>A0A8T0FPI6</accession>
<dbReference type="Gene3D" id="3.30.70.270">
    <property type="match status" value="1"/>
</dbReference>